<evidence type="ECO:0000313" key="2">
    <source>
        <dbReference type="Proteomes" id="UP000326437"/>
    </source>
</evidence>
<proteinExistence type="predicted"/>
<protein>
    <submittedName>
        <fullName evidence="1">Uncharacterized protein</fullName>
    </submittedName>
</protein>
<evidence type="ECO:0000313" key="1">
    <source>
        <dbReference type="EMBL" id="VVN65535.1"/>
    </source>
</evidence>
<organism evidence="1 2">
    <name type="scientific">Pseudomonas fluorescens</name>
    <dbReference type="NCBI Taxonomy" id="294"/>
    <lineage>
        <taxon>Bacteria</taxon>
        <taxon>Pseudomonadati</taxon>
        <taxon>Pseudomonadota</taxon>
        <taxon>Gammaproteobacteria</taxon>
        <taxon>Pseudomonadales</taxon>
        <taxon>Pseudomonadaceae</taxon>
        <taxon>Pseudomonas</taxon>
    </lineage>
</organism>
<dbReference type="Proteomes" id="UP000326437">
    <property type="component" value="Unassembled WGS sequence"/>
</dbReference>
<dbReference type="AlphaFoldDB" id="A0A5E6ZI62"/>
<accession>A0A5E6ZI62</accession>
<sequence length="324" mass="35739">MAACQSIIAPQRGGRTLVNAFYSARRQADVDAAETLGDTCIAGSITLPEHATRFHVQCRHAALVAGDVQCTARQQQATVDIDNAFKLGATLRDGNTLLPHRHAVAGIQGDHFTGRQTADGQVIGHQWRPRTTQGQHARRAVIRPALIAGVSIQTDQTIVLSLYHHHITVGRRRCKHFAVNARAPFFFACAGIQGNHVTLQGAKHDQAIAQANCAGNRQIEVFFPLNVAVHAVQRHHHARYVSSVDIIAFNSRNQHVVGFALTVTDRAAPLLLQHDFFFEVGQLRRWQFFFAVAAATRGQNDQSQQCCMFPSHHVTHPLWPGHRA</sequence>
<gene>
    <name evidence="1" type="ORF">PS685_04709</name>
</gene>
<dbReference type="EMBL" id="CABVHO010000112">
    <property type="protein sequence ID" value="VVN65535.1"/>
    <property type="molecule type" value="Genomic_DNA"/>
</dbReference>
<reference evidence="1 2" key="1">
    <citation type="submission" date="2019-09" db="EMBL/GenBank/DDBJ databases">
        <authorList>
            <person name="Chandra G."/>
            <person name="Truman W A."/>
        </authorList>
    </citation>
    <scope>NUCLEOTIDE SEQUENCE [LARGE SCALE GENOMIC DNA]</scope>
    <source>
        <strain evidence="1">PS685</strain>
    </source>
</reference>
<name>A0A5E6ZI62_PSEFL</name>